<reference evidence="6 7" key="1">
    <citation type="journal article" date="2015" name="Genome Announc.">
        <title>Expanding the biotechnology potential of lactobacilli through comparative genomics of 213 strains and associated genera.</title>
        <authorList>
            <person name="Sun Z."/>
            <person name="Harris H.M."/>
            <person name="McCann A."/>
            <person name="Guo C."/>
            <person name="Argimon S."/>
            <person name="Zhang W."/>
            <person name="Yang X."/>
            <person name="Jeffery I.B."/>
            <person name="Cooney J.C."/>
            <person name="Kagawa T.F."/>
            <person name="Liu W."/>
            <person name="Song Y."/>
            <person name="Salvetti E."/>
            <person name="Wrobel A."/>
            <person name="Rasinkangas P."/>
            <person name="Parkhill J."/>
            <person name="Rea M.C."/>
            <person name="O'Sullivan O."/>
            <person name="Ritari J."/>
            <person name="Douillard F.P."/>
            <person name="Paul Ross R."/>
            <person name="Yang R."/>
            <person name="Briner A.E."/>
            <person name="Felis G.E."/>
            <person name="de Vos W.M."/>
            <person name="Barrangou R."/>
            <person name="Klaenhammer T.R."/>
            <person name="Caufield P.W."/>
            <person name="Cui Y."/>
            <person name="Zhang H."/>
            <person name="O'Toole P.W."/>
        </authorList>
    </citation>
    <scope>NUCLEOTIDE SEQUENCE [LARGE SCALE GENOMIC DNA]</scope>
    <source>
        <strain evidence="6 7">DSM 14340</strain>
    </source>
</reference>
<dbReference type="eggNOG" id="COG0664">
    <property type="taxonomic scope" value="Bacteria"/>
</dbReference>
<dbReference type="InterPro" id="IPR000595">
    <property type="entry name" value="cNMP-bd_dom"/>
</dbReference>
<organism evidence="6 7">
    <name type="scientific">Latilactobacillus fuchuensis DSM 14340 = JCM 11249</name>
    <dbReference type="NCBI Taxonomy" id="1423747"/>
    <lineage>
        <taxon>Bacteria</taxon>
        <taxon>Bacillati</taxon>
        <taxon>Bacillota</taxon>
        <taxon>Bacilli</taxon>
        <taxon>Lactobacillales</taxon>
        <taxon>Lactobacillaceae</taxon>
        <taxon>Latilactobacillus</taxon>
    </lineage>
</organism>
<dbReference type="GO" id="GO:0005829">
    <property type="term" value="C:cytosol"/>
    <property type="evidence" value="ECO:0007669"/>
    <property type="project" value="TreeGrafter"/>
</dbReference>
<name>A0A0R1RV90_9LACO</name>
<dbReference type="SUPFAM" id="SSF51206">
    <property type="entry name" value="cAMP-binding domain-like"/>
    <property type="match status" value="1"/>
</dbReference>
<keyword evidence="1" id="KW-0805">Transcription regulation</keyword>
<dbReference type="PROSITE" id="PS50042">
    <property type="entry name" value="CNMP_BINDING_3"/>
    <property type="match status" value="1"/>
</dbReference>
<dbReference type="STRING" id="1423747.FC69_GL001046"/>
<evidence type="ECO:0000256" key="1">
    <source>
        <dbReference type="ARBA" id="ARBA00023015"/>
    </source>
</evidence>
<dbReference type="PANTHER" id="PTHR24567:SF28">
    <property type="entry name" value="LISTERIOLYSIN REGULATORY PROTEIN"/>
    <property type="match status" value="1"/>
</dbReference>
<dbReference type="EMBL" id="AZEX01000029">
    <property type="protein sequence ID" value="KRL60950.1"/>
    <property type="molecule type" value="Genomic_DNA"/>
</dbReference>
<evidence type="ECO:0000259" key="5">
    <source>
        <dbReference type="PROSITE" id="PS51063"/>
    </source>
</evidence>
<evidence type="ECO:0000259" key="4">
    <source>
        <dbReference type="PROSITE" id="PS50042"/>
    </source>
</evidence>
<dbReference type="PATRIC" id="fig|1423747.3.peg.1068"/>
<sequence>MTVEKQHICAELVPIFNQLDHDSLVKISQITQHQVVAKGTQVFSPLMADRLVILAKGQIKVYQLAATGKEQLLRIMEPGAFEGEKALFTKQETTIYGEALTDSTLCTLSRTAFQELLLTYPTISLSLLEDAADKMTQLEKQANLINIESVESRVATYLLDLMKVTNQTQVMIPMKLKELATFIGTTPETLSRKLKKLEEAGLIERQGRAISILNSENLEDFY</sequence>
<dbReference type="Gene3D" id="1.10.10.10">
    <property type="entry name" value="Winged helix-like DNA-binding domain superfamily/Winged helix DNA-binding domain"/>
    <property type="match status" value="1"/>
</dbReference>
<evidence type="ECO:0000313" key="7">
    <source>
        <dbReference type="Proteomes" id="UP000051264"/>
    </source>
</evidence>
<dbReference type="GO" id="GO:0003700">
    <property type="term" value="F:DNA-binding transcription factor activity"/>
    <property type="evidence" value="ECO:0007669"/>
    <property type="project" value="TreeGrafter"/>
</dbReference>
<dbReference type="GO" id="GO:0003677">
    <property type="term" value="F:DNA binding"/>
    <property type="evidence" value="ECO:0007669"/>
    <property type="project" value="UniProtKB-KW"/>
</dbReference>
<evidence type="ECO:0000313" key="6">
    <source>
        <dbReference type="EMBL" id="KRL60950.1"/>
    </source>
</evidence>
<gene>
    <name evidence="6" type="ORF">FC69_GL001046</name>
</gene>
<dbReference type="InterPro" id="IPR050397">
    <property type="entry name" value="Env_Response_Regulators"/>
</dbReference>
<dbReference type="OrthoDB" id="9798104at2"/>
<dbReference type="InterPro" id="IPR018490">
    <property type="entry name" value="cNMP-bd_dom_sf"/>
</dbReference>
<dbReference type="InterPro" id="IPR036390">
    <property type="entry name" value="WH_DNA-bd_sf"/>
</dbReference>
<dbReference type="PRINTS" id="PR00034">
    <property type="entry name" value="HTHCRP"/>
</dbReference>
<feature type="domain" description="Cyclic nucleotide-binding" evidence="4">
    <location>
        <begin position="48"/>
        <end position="134"/>
    </location>
</feature>
<keyword evidence="2" id="KW-0238">DNA-binding</keyword>
<dbReference type="RefSeq" id="WP_025083989.1">
    <property type="nucleotide sequence ID" value="NZ_AZEX01000029.1"/>
</dbReference>
<dbReference type="CDD" id="cd00092">
    <property type="entry name" value="HTH_CRP"/>
    <property type="match status" value="1"/>
</dbReference>
<dbReference type="Proteomes" id="UP000051264">
    <property type="component" value="Unassembled WGS sequence"/>
</dbReference>
<dbReference type="SMART" id="SM00100">
    <property type="entry name" value="cNMP"/>
    <property type="match status" value="1"/>
</dbReference>
<dbReference type="Pfam" id="PF13545">
    <property type="entry name" value="HTH_Crp_2"/>
    <property type="match status" value="1"/>
</dbReference>
<proteinExistence type="predicted"/>
<dbReference type="CDD" id="cd00038">
    <property type="entry name" value="CAP_ED"/>
    <property type="match status" value="1"/>
</dbReference>
<dbReference type="Gene3D" id="2.60.120.10">
    <property type="entry name" value="Jelly Rolls"/>
    <property type="match status" value="1"/>
</dbReference>
<dbReference type="InterPro" id="IPR012318">
    <property type="entry name" value="HTH_CRP"/>
</dbReference>
<dbReference type="AlphaFoldDB" id="A0A0R1RV90"/>
<protein>
    <submittedName>
        <fullName evidence="6">Bacterial regulatory s, crp family protein</fullName>
    </submittedName>
</protein>
<dbReference type="PROSITE" id="PS51063">
    <property type="entry name" value="HTH_CRP_2"/>
    <property type="match status" value="1"/>
</dbReference>
<evidence type="ECO:0000256" key="3">
    <source>
        <dbReference type="ARBA" id="ARBA00023163"/>
    </source>
</evidence>
<comment type="caution">
    <text evidence="6">The sequence shown here is derived from an EMBL/GenBank/DDBJ whole genome shotgun (WGS) entry which is preliminary data.</text>
</comment>
<dbReference type="InterPro" id="IPR014710">
    <property type="entry name" value="RmlC-like_jellyroll"/>
</dbReference>
<dbReference type="SMART" id="SM00419">
    <property type="entry name" value="HTH_CRP"/>
    <property type="match status" value="1"/>
</dbReference>
<dbReference type="Pfam" id="PF00027">
    <property type="entry name" value="cNMP_binding"/>
    <property type="match status" value="1"/>
</dbReference>
<dbReference type="PANTHER" id="PTHR24567">
    <property type="entry name" value="CRP FAMILY TRANSCRIPTIONAL REGULATORY PROTEIN"/>
    <property type="match status" value="1"/>
</dbReference>
<dbReference type="SUPFAM" id="SSF46785">
    <property type="entry name" value="Winged helix' DNA-binding domain"/>
    <property type="match status" value="1"/>
</dbReference>
<accession>A0A0R1RV90</accession>
<evidence type="ECO:0000256" key="2">
    <source>
        <dbReference type="ARBA" id="ARBA00023125"/>
    </source>
</evidence>
<feature type="domain" description="HTH crp-type" evidence="5">
    <location>
        <begin position="148"/>
        <end position="216"/>
    </location>
</feature>
<dbReference type="InterPro" id="IPR036388">
    <property type="entry name" value="WH-like_DNA-bd_sf"/>
</dbReference>
<keyword evidence="3" id="KW-0804">Transcription</keyword>